<feature type="transmembrane region" description="Helical" evidence="1">
    <location>
        <begin position="61"/>
        <end position="81"/>
    </location>
</feature>
<evidence type="ECO:0000256" key="1">
    <source>
        <dbReference type="SAM" id="Phobius"/>
    </source>
</evidence>
<dbReference type="EMBL" id="HBUF01078688">
    <property type="protein sequence ID" value="CAG6632123.1"/>
    <property type="molecule type" value="Transcribed_RNA"/>
</dbReference>
<keyword evidence="1" id="KW-0812">Transmembrane</keyword>
<keyword evidence="1" id="KW-0472">Membrane</keyword>
<dbReference type="EMBL" id="HBUF01078686">
    <property type="protein sequence ID" value="CAG6632121.1"/>
    <property type="molecule type" value="Transcribed_RNA"/>
</dbReference>
<dbReference type="AlphaFoldDB" id="A0A8D8QHM3"/>
<organism evidence="2">
    <name type="scientific">Cacopsylla melanoneura</name>
    <dbReference type="NCBI Taxonomy" id="428564"/>
    <lineage>
        <taxon>Eukaryota</taxon>
        <taxon>Metazoa</taxon>
        <taxon>Ecdysozoa</taxon>
        <taxon>Arthropoda</taxon>
        <taxon>Hexapoda</taxon>
        <taxon>Insecta</taxon>
        <taxon>Pterygota</taxon>
        <taxon>Neoptera</taxon>
        <taxon>Paraneoptera</taxon>
        <taxon>Hemiptera</taxon>
        <taxon>Sternorrhyncha</taxon>
        <taxon>Psylloidea</taxon>
        <taxon>Psyllidae</taxon>
        <taxon>Psyllinae</taxon>
        <taxon>Cacopsylla</taxon>
    </lineage>
</organism>
<reference evidence="2" key="1">
    <citation type="submission" date="2021-05" db="EMBL/GenBank/DDBJ databases">
        <authorList>
            <person name="Alioto T."/>
            <person name="Alioto T."/>
            <person name="Gomez Garrido J."/>
        </authorList>
    </citation>
    <scope>NUCLEOTIDE SEQUENCE</scope>
</reference>
<keyword evidence="1" id="KW-1133">Transmembrane helix</keyword>
<accession>A0A8D8QHM3</accession>
<sequence length="112" mass="13272">MYLSLSLSCFSYYNIDPSSFFFFLQQEIVVFSLFMTGILASLFSSLLFFSFIFFPSLFSHFFSVLLCISFCGPFFLFLYQFSSLLPFSAFDRHESCWIKYECVKRKFSLCYT</sequence>
<protein>
    <submittedName>
        <fullName evidence="2">Uncharacterized protein</fullName>
    </submittedName>
</protein>
<name>A0A8D8QHM3_9HEMI</name>
<feature type="transmembrane region" description="Helical" evidence="1">
    <location>
        <begin position="28"/>
        <end position="54"/>
    </location>
</feature>
<proteinExistence type="predicted"/>
<evidence type="ECO:0000313" key="2">
    <source>
        <dbReference type="EMBL" id="CAG6632123.1"/>
    </source>
</evidence>